<evidence type="ECO:0000313" key="3">
    <source>
        <dbReference type="Proteomes" id="UP001153269"/>
    </source>
</evidence>
<evidence type="ECO:0000313" key="2">
    <source>
        <dbReference type="EMBL" id="CAB1416679.1"/>
    </source>
</evidence>
<protein>
    <submittedName>
        <fullName evidence="2">Uncharacterized protein</fullName>
    </submittedName>
</protein>
<evidence type="ECO:0000256" key="1">
    <source>
        <dbReference type="SAM" id="MobiDB-lite"/>
    </source>
</evidence>
<proteinExistence type="predicted"/>
<name>A0A9N7TQL5_PLEPL</name>
<sequence length="130" mass="14137">MELKAFCSDPPTPTPPAYGEHTEETLGRHVLDLLQETDYSSTAQTDGSPRLFAAEGLDILQRAVLHTADKEHSFARKPAETPYHLSLSCKEAVNHVGSSWKDPEGAGPSLLDPGRLSESEPGLSLTPSWR</sequence>
<feature type="region of interest" description="Disordered" evidence="1">
    <location>
        <begin position="97"/>
        <end position="130"/>
    </location>
</feature>
<comment type="caution">
    <text evidence="2">The sequence shown here is derived from an EMBL/GenBank/DDBJ whole genome shotgun (WGS) entry which is preliminary data.</text>
</comment>
<dbReference type="Proteomes" id="UP001153269">
    <property type="component" value="Unassembled WGS sequence"/>
</dbReference>
<feature type="region of interest" description="Disordered" evidence="1">
    <location>
        <begin position="1"/>
        <end position="21"/>
    </location>
</feature>
<dbReference type="EMBL" id="CADEAL010000224">
    <property type="protein sequence ID" value="CAB1416679.1"/>
    <property type="molecule type" value="Genomic_DNA"/>
</dbReference>
<dbReference type="AlphaFoldDB" id="A0A9N7TQL5"/>
<keyword evidence="3" id="KW-1185">Reference proteome</keyword>
<organism evidence="2 3">
    <name type="scientific">Pleuronectes platessa</name>
    <name type="common">European plaice</name>
    <dbReference type="NCBI Taxonomy" id="8262"/>
    <lineage>
        <taxon>Eukaryota</taxon>
        <taxon>Metazoa</taxon>
        <taxon>Chordata</taxon>
        <taxon>Craniata</taxon>
        <taxon>Vertebrata</taxon>
        <taxon>Euteleostomi</taxon>
        <taxon>Actinopterygii</taxon>
        <taxon>Neopterygii</taxon>
        <taxon>Teleostei</taxon>
        <taxon>Neoteleostei</taxon>
        <taxon>Acanthomorphata</taxon>
        <taxon>Carangaria</taxon>
        <taxon>Pleuronectiformes</taxon>
        <taxon>Pleuronectoidei</taxon>
        <taxon>Pleuronectidae</taxon>
        <taxon>Pleuronectes</taxon>
    </lineage>
</organism>
<gene>
    <name evidence="2" type="ORF">PLEPLA_LOCUS4470</name>
</gene>
<accession>A0A9N7TQL5</accession>
<reference evidence="2" key="1">
    <citation type="submission" date="2020-03" db="EMBL/GenBank/DDBJ databases">
        <authorList>
            <person name="Weist P."/>
        </authorList>
    </citation>
    <scope>NUCLEOTIDE SEQUENCE</scope>
</reference>